<dbReference type="Proteomes" id="UP000018217">
    <property type="component" value="Unassembled WGS sequence"/>
</dbReference>
<sequence length="55" mass="6178">MSGRYTFHLSGGWLVSLIRNRLIAAILHPEICQHIPIRSTGFIPVTGSYDIKPDE</sequence>
<comment type="caution">
    <text evidence="1">The sequence shown here is derived from an EMBL/GenBank/DDBJ whole genome shotgun (WGS) entry which is preliminary data.</text>
</comment>
<dbReference type="STRING" id="1161919.EPIR_2449"/>
<dbReference type="AlphaFoldDB" id="V5Z8W8"/>
<accession>V5Z8W8</accession>
<evidence type="ECO:0000313" key="1">
    <source>
        <dbReference type="EMBL" id="CCG87812.1"/>
    </source>
</evidence>
<dbReference type="EMBL" id="CAHS01000015">
    <property type="protein sequence ID" value="CCG87812.1"/>
    <property type="molecule type" value="Genomic_DNA"/>
</dbReference>
<evidence type="ECO:0000313" key="2">
    <source>
        <dbReference type="Proteomes" id="UP000018217"/>
    </source>
</evidence>
<protein>
    <submittedName>
        <fullName evidence="1">Uncharacterized protein</fullName>
    </submittedName>
</protein>
<organism evidence="1 2">
    <name type="scientific">Erwinia piriflorinigrans CFBP 5888</name>
    <dbReference type="NCBI Taxonomy" id="1161919"/>
    <lineage>
        <taxon>Bacteria</taxon>
        <taxon>Pseudomonadati</taxon>
        <taxon>Pseudomonadota</taxon>
        <taxon>Gammaproteobacteria</taxon>
        <taxon>Enterobacterales</taxon>
        <taxon>Erwiniaceae</taxon>
        <taxon>Erwinia</taxon>
    </lineage>
</organism>
<gene>
    <name evidence="1" type="ORF">EPIR_2449</name>
</gene>
<keyword evidence="2" id="KW-1185">Reference proteome</keyword>
<reference evidence="1 2" key="1">
    <citation type="journal article" date="2013" name="Syst. Appl. Microbiol.">
        <title>Phylogenetic position and virulence apparatus of the pear flower necrosis pathogen Erwinia piriflorinigrans CFBP 5888T as assessed by comparative genomics.</title>
        <authorList>
            <person name="Smits T.H."/>
            <person name="Rezzonico F."/>
            <person name="Lopez M.M."/>
            <person name="Blom J."/>
            <person name="Goesmann A."/>
            <person name="Frey J.E."/>
            <person name="Duffy B."/>
        </authorList>
    </citation>
    <scope>NUCLEOTIDE SEQUENCE [LARGE SCALE GENOMIC DNA]</scope>
    <source>
        <strain evidence="2">CFBP5888</strain>
    </source>
</reference>
<proteinExistence type="predicted"/>
<name>V5Z8W8_9GAMM</name>